<sequence>MVAEASFSFGAWRITVADAHCLHIRRKGNIIVGLLDGRVVFITGAARGQGRSHAVTLAEEGANIVAVDVCHDIDGVPYKLGTWEDLEETARLVEKTGREIHFEAADVRDKSALQAVFDAGVRQFGYVDTVLANAGLILSNPDEVDAPEALRLGIDVMQIGVWNTFQVAIPHLKERGKGGHLIATSSMAALLDMTDGGGGSDAYLMTKVAVVALVRAYANMLAPHRIRVNAVAPTNCATPMVLENPALFKMIEQTPHMANAMQTALPDFPMIEPKDVSNAILFLLSDLGRTFTGSLLKVDAGMDVRR</sequence>
<dbReference type="CDD" id="cd05233">
    <property type="entry name" value="SDR_c"/>
    <property type="match status" value="1"/>
</dbReference>
<dbReference type="KEGG" id="many:MANY_41250"/>
<proteinExistence type="inferred from homology"/>
<evidence type="ECO:0000256" key="2">
    <source>
        <dbReference type="ARBA" id="ARBA00023002"/>
    </source>
</evidence>
<evidence type="ECO:0000256" key="3">
    <source>
        <dbReference type="ARBA" id="ARBA00023027"/>
    </source>
</evidence>
<organism evidence="4 5">
    <name type="scientific">Mycolicibacterium anyangense</name>
    <dbReference type="NCBI Taxonomy" id="1431246"/>
    <lineage>
        <taxon>Bacteria</taxon>
        <taxon>Bacillati</taxon>
        <taxon>Actinomycetota</taxon>
        <taxon>Actinomycetes</taxon>
        <taxon>Mycobacteriales</taxon>
        <taxon>Mycobacteriaceae</taxon>
        <taxon>Mycolicibacterium</taxon>
    </lineage>
</organism>
<dbReference type="PRINTS" id="PR00081">
    <property type="entry name" value="GDHRDH"/>
</dbReference>
<evidence type="ECO:0000313" key="4">
    <source>
        <dbReference type="EMBL" id="BBZ78788.1"/>
    </source>
</evidence>
<dbReference type="AlphaFoldDB" id="A0A6N4WE50"/>
<name>A0A6N4WE50_9MYCO</name>
<gene>
    <name evidence="4" type="ORF">MANY_41250</name>
</gene>
<dbReference type="InterPro" id="IPR023985">
    <property type="entry name" value="SDR_subfam_1"/>
</dbReference>
<reference evidence="4 5" key="1">
    <citation type="journal article" date="2019" name="Emerg. Microbes Infect.">
        <title>Comprehensive subspecies identification of 175 nontuberculous mycobacteria species based on 7547 genomic profiles.</title>
        <authorList>
            <person name="Matsumoto Y."/>
            <person name="Kinjo T."/>
            <person name="Motooka D."/>
            <person name="Nabeya D."/>
            <person name="Jung N."/>
            <person name="Uechi K."/>
            <person name="Horii T."/>
            <person name="Iida T."/>
            <person name="Fujita J."/>
            <person name="Nakamura S."/>
        </authorList>
    </citation>
    <scope>NUCLEOTIDE SEQUENCE [LARGE SCALE GENOMIC DNA]</scope>
    <source>
        <strain evidence="4 5">JCM 30275</strain>
    </source>
</reference>
<keyword evidence="2" id="KW-0560">Oxidoreductase</keyword>
<dbReference type="NCBIfam" id="TIGR03971">
    <property type="entry name" value="SDR_subfam_1"/>
    <property type="match status" value="1"/>
</dbReference>
<dbReference type="InterPro" id="IPR002347">
    <property type="entry name" value="SDR_fam"/>
</dbReference>
<keyword evidence="3" id="KW-0520">NAD</keyword>
<accession>A0A6N4WE50</accession>
<dbReference type="PANTHER" id="PTHR42760:SF133">
    <property type="entry name" value="3-OXOACYL-[ACYL-CARRIER-PROTEIN] REDUCTASE"/>
    <property type="match status" value="1"/>
</dbReference>
<dbReference type="Gene3D" id="3.40.50.720">
    <property type="entry name" value="NAD(P)-binding Rossmann-like Domain"/>
    <property type="match status" value="1"/>
</dbReference>
<evidence type="ECO:0000256" key="1">
    <source>
        <dbReference type="ARBA" id="ARBA00006484"/>
    </source>
</evidence>
<dbReference type="InterPro" id="IPR036291">
    <property type="entry name" value="NAD(P)-bd_dom_sf"/>
</dbReference>
<comment type="similarity">
    <text evidence="1">Belongs to the short-chain dehydrogenases/reductases (SDR) family.</text>
</comment>
<keyword evidence="5" id="KW-1185">Reference proteome</keyword>
<dbReference type="EMBL" id="AP022620">
    <property type="protein sequence ID" value="BBZ78788.1"/>
    <property type="molecule type" value="Genomic_DNA"/>
</dbReference>
<dbReference type="FunFam" id="3.40.50.720:FF:000084">
    <property type="entry name" value="Short-chain dehydrogenase reductase"/>
    <property type="match status" value="1"/>
</dbReference>
<dbReference type="GO" id="GO:0016616">
    <property type="term" value="F:oxidoreductase activity, acting on the CH-OH group of donors, NAD or NADP as acceptor"/>
    <property type="evidence" value="ECO:0007669"/>
    <property type="project" value="TreeGrafter"/>
</dbReference>
<protein>
    <submittedName>
        <fullName evidence="4">Short-chain dehydrogenase/reductase</fullName>
    </submittedName>
</protein>
<dbReference type="SUPFAM" id="SSF51735">
    <property type="entry name" value="NAD(P)-binding Rossmann-fold domains"/>
    <property type="match status" value="1"/>
</dbReference>
<evidence type="ECO:0000313" key="5">
    <source>
        <dbReference type="Proteomes" id="UP000467249"/>
    </source>
</evidence>
<dbReference type="Proteomes" id="UP000467249">
    <property type="component" value="Chromosome"/>
</dbReference>
<dbReference type="PANTHER" id="PTHR42760">
    <property type="entry name" value="SHORT-CHAIN DEHYDROGENASES/REDUCTASES FAMILY MEMBER"/>
    <property type="match status" value="1"/>
</dbReference>
<dbReference type="Pfam" id="PF13561">
    <property type="entry name" value="adh_short_C2"/>
    <property type="match status" value="1"/>
</dbReference>